<feature type="domain" description="DUF7719" evidence="3">
    <location>
        <begin position="218"/>
        <end position="286"/>
    </location>
</feature>
<name>C8VR27_EMENI</name>
<proteinExistence type="predicted"/>
<accession>C8VR27</accession>
<evidence type="ECO:0000313" key="4">
    <source>
        <dbReference type="EMBL" id="CBF90296.1"/>
    </source>
</evidence>
<dbReference type="VEuPathDB" id="FungiDB:AN0053"/>
<keyword evidence="2" id="KW-0472">Membrane</keyword>
<dbReference type="Proteomes" id="UP000000560">
    <property type="component" value="Chromosome VIII"/>
</dbReference>
<dbReference type="PANTHER" id="PTHR37846:SF1">
    <property type="entry name" value="DEACETYLASE-LIKE PROTEIN"/>
    <property type="match status" value="1"/>
</dbReference>
<keyword evidence="5" id="KW-1185">Reference proteome</keyword>
<evidence type="ECO:0000313" key="5">
    <source>
        <dbReference type="Proteomes" id="UP000000560"/>
    </source>
</evidence>
<organism evidence="4 5">
    <name type="scientific">Emericella nidulans (strain FGSC A4 / ATCC 38163 / CBS 112.46 / NRRL 194 / M139)</name>
    <name type="common">Aspergillus nidulans</name>
    <dbReference type="NCBI Taxonomy" id="227321"/>
    <lineage>
        <taxon>Eukaryota</taxon>
        <taxon>Fungi</taxon>
        <taxon>Dikarya</taxon>
        <taxon>Ascomycota</taxon>
        <taxon>Pezizomycotina</taxon>
        <taxon>Eurotiomycetes</taxon>
        <taxon>Eurotiomycetidae</taxon>
        <taxon>Eurotiales</taxon>
        <taxon>Aspergillaceae</taxon>
        <taxon>Aspergillus</taxon>
        <taxon>Aspergillus subgen. Nidulantes</taxon>
    </lineage>
</organism>
<keyword evidence="2" id="KW-0812">Transmembrane</keyword>
<reference evidence="5" key="2">
    <citation type="journal article" date="2009" name="Fungal Genet. Biol.">
        <title>The 2008 update of the Aspergillus nidulans genome annotation: a community effort.</title>
        <authorList>
            <person name="Wortman J.R."/>
            <person name="Gilsenan J.M."/>
            <person name="Joardar V."/>
            <person name="Deegan J."/>
            <person name="Clutterbuck J."/>
            <person name="Andersen M.R."/>
            <person name="Archer D."/>
            <person name="Bencina M."/>
            <person name="Braus G."/>
            <person name="Coutinho P."/>
            <person name="von Dohren H."/>
            <person name="Doonan J."/>
            <person name="Driessen A.J."/>
            <person name="Durek P."/>
            <person name="Espeso E."/>
            <person name="Fekete E."/>
            <person name="Flipphi M."/>
            <person name="Estrada C.G."/>
            <person name="Geysens S."/>
            <person name="Goldman G."/>
            <person name="de Groot P.W."/>
            <person name="Hansen K."/>
            <person name="Harris S.D."/>
            <person name="Heinekamp T."/>
            <person name="Helmstaedt K."/>
            <person name="Henrissat B."/>
            <person name="Hofmann G."/>
            <person name="Homan T."/>
            <person name="Horio T."/>
            <person name="Horiuchi H."/>
            <person name="James S."/>
            <person name="Jones M."/>
            <person name="Karaffa L."/>
            <person name="Karanyi Z."/>
            <person name="Kato M."/>
            <person name="Keller N."/>
            <person name="Kelly D.E."/>
            <person name="Kiel J.A."/>
            <person name="Kim J.M."/>
            <person name="van der Klei I.J."/>
            <person name="Klis F.M."/>
            <person name="Kovalchuk A."/>
            <person name="Krasevec N."/>
            <person name="Kubicek C.P."/>
            <person name="Liu B."/>
            <person name="Maccabe A."/>
            <person name="Meyer V."/>
            <person name="Mirabito P."/>
            <person name="Miskei M."/>
            <person name="Mos M."/>
            <person name="Mullins J."/>
            <person name="Nelson D.R."/>
            <person name="Nielsen J."/>
            <person name="Oakley B.R."/>
            <person name="Osmani S.A."/>
            <person name="Pakula T."/>
            <person name="Paszewski A."/>
            <person name="Paulsen I."/>
            <person name="Pilsyk S."/>
            <person name="Pocsi I."/>
            <person name="Punt P.J."/>
            <person name="Ram A.F."/>
            <person name="Ren Q."/>
            <person name="Robellet X."/>
            <person name="Robson G."/>
            <person name="Seiboth B."/>
            <person name="van Solingen P."/>
            <person name="Specht T."/>
            <person name="Sun J."/>
            <person name="Taheri-Talesh N."/>
            <person name="Takeshita N."/>
            <person name="Ussery D."/>
            <person name="vanKuyk P.A."/>
            <person name="Visser H."/>
            <person name="van de Vondervoort P.J."/>
            <person name="de Vries R.P."/>
            <person name="Walton J."/>
            <person name="Xiang X."/>
            <person name="Xiong Y."/>
            <person name="Zeng A.P."/>
            <person name="Brandt B.W."/>
            <person name="Cornell M.J."/>
            <person name="van den Hondel C.A."/>
            <person name="Visser J."/>
            <person name="Oliver S.G."/>
            <person name="Turner G."/>
        </authorList>
    </citation>
    <scope>GENOME REANNOTATION</scope>
    <source>
        <strain evidence="5">FGSC A4 / ATCC 38163 / CBS 112.46 / NRRL 194 / M139</strain>
    </source>
</reference>
<protein>
    <recommendedName>
        <fullName evidence="3">DUF7719 domain-containing protein</fullName>
    </recommendedName>
</protein>
<dbReference type="eggNOG" id="ENOG502S6U5">
    <property type="taxonomic scope" value="Eukaryota"/>
</dbReference>
<feature type="region of interest" description="Disordered" evidence="1">
    <location>
        <begin position="56"/>
        <end position="117"/>
    </location>
</feature>
<feature type="compositionally biased region" description="Basic residues" evidence="1">
    <location>
        <begin position="1"/>
        <end position="11"/>
    </location>
</feature>
<feature type="transmembrane region" description="Helical" evidence="2">
    <location>
        <begin position="156"/>
        <end position="175"/>
    </location>
</feature>
<dbReference type="OMA" id="VGTIWIW"/>
<sequence>MDTTRNRKQRRAAAAASRTDSFDPSSIPLARPPETDALSGQKKGKTLVDLIAERQGELEGRLNSSGSKENVETKYVTIDPRTGEISPFDEVNHSSSGTGQEEHSSEDSTTDEASEDDRLPPLIDTILLSFPLTVLHLTLGYLAAHQYAQSINLPALFRNSGFVAFPMLTLLIHLAHGHIVNFRRNQADSEVISLFPWHPDKLSFAFLRKLLFPPSLKTLVFLPGAVILGNKLMAMTNEDSYYAVMKHAPAIGTLWVWCILEIPVGAAALGALGPLVWGVWWKGYGII</sequence>
<gene>
    <name evidence="4" type="ORF">ANIA_00053</name>
</gene>
<dbReference type="GeneID" id="2875831"/>
<dbReference type="PANTHER" id="PTHR37846">
    <property type="entry name" value="YALI0B21296P"/>
    <property type="match status" value="1"/>
</dbReference>
<dbReference type="RefSeq" id="XP_657657.2">
    <property type="nucleotide sequence ID" value="XM_652565.2"/>
</dbReference>
<dbReference type="KEGG" id="ani:ANIA_00053"/>
<feature type="transmembrane region" description="Helical" evidence="2">
    <location>
        <begin position="126"/>
        <end position="144"/>
    </location>
</feature>
<dbReference type="EMBL" id="BN001308">
    <property type="protein sequence ID" value="CBF90296.1"/>
    <property type="molecule type" value="Genomic_DNA"/>
</dbReference>
<feature type="region of interest" description="Disordered" evidence="1">
    <location>
        <begin position="1"/>
        <end position="43"/>
    </location>
</feature>
<dbReference type="Pfam" id="PF24841">
    <property type="entry name" value="DUF7719"/>
    <property type="match status" value="1"/>
</dbReference>
<feature type="transmembrane region" description="Helical" evidence="2">
    <location>
        <begin position="254"/>
        <end position="281"/>
    </location>
</feature>
<keyword evidence="2" id="KW-1133">Transmembrane helix</keyword>
<dbReference type="InParanoid" id="C8VR27"/>
<dbReference type="HOGENOM" id="CLU_074873_0_0_1"/>
<evidence type="ECO:0000256" key="2">
    <source>
        <dbReference type="SAM" id="Phobius"/>
    </source>
</evidence>
<dbReference type="OrthoDB" id="5597489at2759"/>
<evidence type="ECO:0000259" key="3">
    <source>
        <dbReference type="Pfam" id="PF24841"/>
    </source>
</evidence>
<reference evidence="5" key="1">
    <citation type="journal article" date="2005" name="Nature">
        <title>Sequencing of Aspergillus nidulans and comparative analysis with A. fumigatus and A. oryzae.</title>
        <authorList>
            <person name="Galagan J.E."/>
            <person name="Calvo S.E."/>
            <person name="Cuomo C."/>
            <person name="Ma L.J."/>
            <person name="Wortman J.R."/>
            <person name="Batzoglou S."/>
            <person name="Lee S.I."/>
            <person name="Basturkmen M."/>
            <person name="Spevak C.C."/>
            <person name="Clutterbuck J."/>
            <person name="Kapitonov V."/>
            <person name="Jurka J."/>
            <person name="Scazzocchio C."/>
            <person name="Farman M."/>
            <person name="Butler J."/>
            <person name="Purcell S."/>
            <person name="Harris S."/>
            <person name="Braus G.H."/>
            <person name="Draht O."/>
            <person name="Busch S."/>
            <person name="D'Enfert C."/>
            <person name="Bouchier C."/>
            <person name="Goldman G.H."/>
            <person name="Bell-Pedersen D."/>
            <person name="Griffiths-Jones S."/>
            <person name="Doonan J.H."/>
            <person name="Yu J."/>
            <person name="Vienken K."/>
            <person name="Pain A."/>
            <person name="Freitag M."/>
            <person name="Selker E.U."/>
            <person name="Archer D.B."/>
            <person name="Penalva M.A."/>
            <person name="Oakley B.R."/>
            <person name="Momany M."/>
            <person name="Tanaka T."/>
            <person name="Kumagai T."/>
            <person name="Asai K."/>
            <person name="Machida M."/>
            <person name="Nierman W.C."/>
            <person name="Denning D.W."/>
            <person name="Caddick M."/>
            <person name="Hynes M."/>
            <person name="Paoletti M."/>
            <person name="Fischer R."/>
            <person name="Miller B."/>
            <person name="Dyer P."/>
            <person name="Sachs M.S."/>
            <person name="Osmani S.A."/>
            <person name="Birren B.W."/>
        </authorList>
    </citation>
    <scope>NUCLEOTIDE SEQUENCE [LARGE SCALE GENOMIC DNA]</scope>
    <source>
        <strain evidence="5">FGSC A4 / ATCC 38163 / CBS 112.46 / NRRL 194 / M139</strain>
    </source>
</reference>
<dbReference type="InterPro" id="IPR056136">
    <property type="entry name" value="DUF7719"/>
</dbReference>
<evidence type="ECO:0000256" key="1">
    <source>
        <dbReference type="SAM" id="MobiDB-lite"/>
    </source>
</evidence>
<dbReference type="AlphaFoldDB" id="C8VR27"/>